<dbReference type="EMBL" id="BNJK01000002">
    <property type="protein sequence ID" value="GHO98704.1"/>
    <property type="molecule type" value="Genomic_DNA"/>
</dbReference>
<accession>A0A8J3IVP0</accession>
<comment type="caution">
    <text evidence="2">The sequence shown here is derived from an EMBL/GenBank/DDBJ whole genome shotgun (WGS) entry which is preliminary data.</text>
</comment>
<evidence type="ECO:0000313" key="3">
    <source>
        <dbReference type="Proteomes" id="UP000597444"/>
    </source>
</evidence>
<dbReference type="SUPFAM" id="SSF53335">
    <property type="entry name" value="S-adenosyl-L-methionine-dependent methyltransferases"/>
    <property type="match status" value="1"/>
</dbReference>
<dbReference type="CDD" id="cd02440">
    <property type="entry name" value="AdoMet_MTases"/>
    <property type="match status" value="1"/>
</dbReference>
<keyword evidence="3" id="KW-1185">Reference proteome</keyword>
<protein>
    <recommendedName>
        <fullName evidence="1">Methyltransferase domain-containing protein</fullName>
    </recommendedName>
</protein>
<dbReference type="PANTHER" id="PTHR43591">
    <property type="entry name" value="METHYLTRANSFERASE"/>
    <property type="match status" value="1"/>
</dbReference>
<evidence type="ECO:0000313" key="2">
    <source>
        <dbReference type="EMBL" id="GHO98704.1"/>
    </source>
</evidence>
<proteinExistence type="predicted"/>
<dbReference type="InterPro" id="IPR041698">
    <property type="entry name" value="Methyltransf_25"/>
</dbReference>
<gene>
    <name evidence="2" type="ORF">KSF_087520</name>
</gene>
<dbReference type="Proteomes" id="UP000597444">
    <property type="component" value="Unassembled WGS sequence"/>
</dbReference>
<dbReference type="Pfam" id="PF13649">
    <property type="entry name" value="Methyltransf_25"/>
    <property type="match status" value="1"/>
</dbReference>
<dbReference type="InterPro" id="IPR029063">
    <property type="entry name" value="SAM-dependent_MTases_sf"/>
</dbReference>
<organism evidence="2 3">
    <name type="scientific">Reticulibacter mediterranei</name>
    <dbReference type="NCBI Taxonomy" id="2778369"/>
    <lineage>
        <taxon>Bacteria</taxon>
        <taxon>Bacillati</taxon>
        <taxon>Chloroflexota</taxon>
        <taxon>Ktedonobacteria</taxon>
        <taxon>Ktedonobacterales</taxon>
        <taxon>Reticulibacteraceae</taxon>
        <taxon>Reticulibacter</taxon>
    </lineage>
</organism>
<sequence>MKNGYILDPEDPSELVRLLNLDRAITASMGGPLAGGIAEIQPLKNMLDLACGPGGWALDAAFALRKREVEVAGVDISTPMIEYANALARTQLRTNASFEVMDITQPLTFADGAFDAINARFLVGILKGRSQWEALLAEGVRLLRPGGMIRLVESDGLVISTCQSLARLQQSLNRKMHERGYGFSSDGGQTLGITPVLPHLLREAGFQQIRLTPFVFDGSQPNGAWMTCLRLCEFTYYLALQQGLLDDMALAEGETVPLVIEHMLADINATAFGCLTYGLMVTAMRPE</sequence>
<dbReference type="Gene3D" id="3.40.50.150">
    <property type="entry name" value="Vaccinia Virus protein VP39"/>
    <property type="match status" value="1"/>
</dbReference>
<evidence type="ECO:0000259" key="1">
    <source>
        <dbReference type="Pfam" id="PF13649"/>
    </source>
</evidence>
<dbReference type="AlphaFoldDB" id="A0A8J3IVP0"/>
<feature type="domain" description="Methyltransferase" evidence="1">
    <location>
        <begin position="47"/>
        <end position="147"/>
    </location>
</feature>
<reference evidence="2" key="1">
    <citation type="submission" date="2020-10" db="EMBL/GenBank/DDBJ databases">
        <title>Taxonomic study of unclassified bacteria belonging to the class Ktedonobacteria.</title>
        <authorList>
            <person name="Yabe S."/>
            <person name="Wang C.M."/>
            <person name="Zheng Y."/>
            <person name="Sakai Y."/>
            <person name="Cavaletti L."/>
            <person name="Monciardini P."/>
            <person name="Donadio S."/>
        </authorList>
    </citation>
    <scope>NUCLEOTIDE SEQUENCE</scope>
    <source>
        <strain evidence="2">ID150040</strain>
    </source>
</reference>
<dbReference type="RefSeq" id="WP_220209405.1">
    <property type="nucleotide sequence ID" value="NZ_BNJK01000002.1"/>
</dbReference>
<name>A0A8J3IVP0_9CHLR</name>